<keyword evidence="8" id="KW-0028">Amino-acid biosynthesis</keyword>
<dbReference type="SUPFAM" id="SSF52402">
    <property type="entry name" value="Adenine nucleotide alpha hydrolases-like"/>
    <property type="match status" value="1"/>
</dbReference>
<dbReference type="CDD" id="cd00712">
    <property type="entry name" value="AsnB"/>
    <property type="match status" value="1"/>
</dbReference>
<dbReference type="InterPro" id="IPR001962">
    <property type="entry name" value="Asn_synthase"/>
</dbReference>
<organism evidence="12 13">
    <name type="scientific">Hymenobacter jejuensis</name>
    <dbReference type="NCBI Taxonomy" id="2502781"/>
    <lineage>
        <taxon>Bacteria</taxon>
        <taxon>Pseudomonadati</taxon>
        <taxon>Bacteroidota</taxon>
        <taxon>Cytophagia</taxon>
        <taxon>Cytophagales</taxon>
        <taxon>Hymenobacteraceae</taxon>
        <taxon>Hymenobacter</taxon>
    </lineage>
</organism>
<evidence type="ECO:0000256" key="2">
    <source>
        <dbReference type="ARBA" id="ARBA00005752"/>
    </source>
</evidence>
<keyword evidence="8" id="KW-0061">Asparagine biosynthesis</keyword>
<protein>
    <recommendedName>
        <fullName evidence="3">asparagine synthase (glutamine-hydrolyzing)</fullName>
        <ecNumber evidence="3">6.3.5.4</ecNumber>
    </recommendedName>
</protein>
<keyword evidence="5 9" id="KW-0067">ATP-binding</keyword>
<feature type="site" description="Important for beta-aspartyl-AMP intermediate formation" evidence="10">
    <location>
        <position position="365"/>
    </location>
</feature>
<dbReference type="GO" id="GO:0005829">
    <property type="term" value="C:cytosol"/>
    <property type="evidence" value="ECO:0007669"/>
    <property type="project" value="TreeGrafter"/>
</dbReference>
<dbReference type="InterPro" id="IPR014729">
    <property type="entry name" value="Rossmann-like_a/b/a_fold"/>
</dbReference>
<dbReference type="PROSITE" id="PS51278">
    <property type="entry name" value="GATASE_TYPE_2"/>
    <property type="match status" value="1"/>
</dbReference>
<dbReference type="Proteomes" id="UP000305398">
    <property type="component" value="Chromosome"/>
</dbReference>
<reference evidence="12 13" key="1">
    <citation type="submission" date="2019-06" db="EMBL/GenBank/DDBJ databases">
        <authorList>
            <person name="Srinivasan S."/>
        </authorList>
    </citation>
    <scope>NUCLEOTIDE SEQUENCE [LARGE SCALE GENOMIC DNA]</scope>
    <source>
        <strain evidence="12 13">17J68-5</strain>
    </source>
</reference>
<dbReference type="GO" id="GO:0006529">
    <property type="term" value="P:asparagine biosynthetic process"/>
    <property type="evidence" value="ECO:0007669"/>
    <property type="project" value="UniProtKB-KW"/>
</dbReference>
<feature type="binding site" evidence="9">
    <location>
        <position position="98"/>
    </location>
    <ligand>
        <name>L-glutamine</name>
        <dbReference type="ChEBI" id="CHEBI:58359"/>
    </ligand>
</feature>
<keyword evidence="6 8" id="KW-0315">Glutamine amidotransferase</keyword>
<comment type="catalytic activity">
    <reaction evidence="7">
        <text>L-aspartate + L-glutamine + ATP + H2O = L-asparagine + L-glutamate + AMP + diphosphate + H(+)</text>
        <dbReference type="Rhea" id="RHEA:12228"/>
        <dbReference type="ChEBI" id="CHEBI:15377"/>
        <dbReference type="ChEBI" id="CHEBI:15378"/>
        <dbReference type="ChEBI" id="CHEBI:29985"/>
        <dbReference type="ChEBI" id="CHEBI:29991"/>
        <dbReference type="ChEBI" id="CHEBI:30616"/>
        <dbReference type="ChEBI" id="CHEBI:33019"/>
        <dbReference type="ChEBI" id="CHEBI:58048"/>
        <dbReference type="ChEBI" id="CHEBI:58359"/>
        <dbReference type="ChEBI" id="CHEBI:456215"/>
        <dbReference type="EC" id="6.3.5.4"/>
    </reaction>
</comment>
<dbReference type="Pfam" id="PF00733">
    <property type="entry name" value="Asn_synthase"/>
    <property type="match status" value="1"/>
</dbReference>
<dbReference type="KEGG" id="hyj:FHG12_04125"/>
<dbReference type="PANTHER" id="PTHR43284">
    <property type="entry name" value="ASPARAGINE SYNTHETASE (GLUTAMINE-HYDROLYZING)"/>
    <property type="match status" value="1"/>
</dbReference>
<feature type="active site" description="For GATase activity" evidence="8">
    <location>
        <position position="2"/>
    </location>
</feature>
<keyword evidence="4 9" id="KW-0547">Nucleotide-binding</keyword>
<dbReference type="InterPro" id="IPR017932">
    <property type="entry name" value="GATase_2_dom"/>
</dbReference>
<dbReference type="InterPro" id="IPR033738">
    <property type="entry name" value="AsnB_N"/>
</dbReference>
<dbReference type="PIRSF" id="PIRSF001589">
    <property type="entry name" value="Asn_synthetase_glu-h"/>
    <property type="match status" value="1"/>
</dbReference>
<evidence type="ECO:0000256" key="7">
    <source>
        <dbReference type="ARBA" id="ARBA00048741"/>
    </source>
</evidence>
<dbReference type="Pfam" id="PF13522">
    <property type="entry name" value="GATase_6"/>
    <property type="match status" value="1"/>
</dbReference>
<dbReference type="RefSeq" id="WP_139514521.1">
    <property type="nucleotide sequence ID" value="NZ_CP040896.1"/>
</dbReference>
<gene>
    <name evidence="12" type="primary">asnB</name>
    <name evidence="12" type="ORF">FHG12_04125</name>
</gene>
<evidence type="ECO:0000256" key="9">
    <source>
        <dbReference type="PIRSR" id="PIRSR001589-2"/>
    </source>
</evidence>
<evidence type="ECO:0000259" key="11">
    <source>
        <dbReference type="PROSITE" id="PS51278"/>
    </source>
</evidence>
<evidence type="ECO:0000313" key="12">
    <source>
        <dbReference type="EMBL" id="QDA59339.1"/>
    </source>
</evidence>
<keyword evidence="12" id="KW-0436">Ligase</keyword>
<dbReference type="InterPro" id="IPR029055">
    <property type="entry name" value="Ntn_hydrolases_N"/>
</dbReference>
<evidence type="ECO:0000256" key="4">
    <source>
        <dbReference type="ARBA" id="ARBA00022741"/>
    </source>
</evidence>
<dbReference type="InterPro" id="IPR006426">
    <property type="entry name" value="Asn_synth_AEB"/>
</dbReference>
<dbReference type="Gene3D" id="3.40.50.620">
    <property type="entry name" value="HUPs"/>
    <property type="match status" value="1"/>
</dbReference>
<evidence type="ECO:0000256" key="10">
    <source>
        <dbReference type="PIRSR" id="PIRSR001589-3"/>
    </source>
</evidence>
<evidence type="ECO:0000256" key="5">
    <source>
        <dbReference type="ARBA" id="ARBA00022840"/>
    </source>
</evidence>
<dbReference type="GO" id="GO:0005524">
    <property type="term" value="F:ATP binding"/>
    <property type="evidence" value="ECO:0007669"/>
    <property type="project" value="UniProtKB-KW"/>
</dbReference>
<dbReference type="NCBIfam" id="TIGR01536">
    <property type="entry name" value="asn_synth_AEB"/>
    <property type="match status" value="1"/>
</dbReference>
<dbReference type="SUPFAM" id="SSF56235">
    <property type="entry name" value="N-terminal nucleophile aminohydrolases (Ntn hydrolases)"/>
    <property type="match status" value="1"/>
</dbReference>
<dbReference type="EC" id="6.3.5.4" evidence="3"/>
<comment type="pathway">
    <text evidence="1">Amino-acid biosynthesis; L-asparagine biosynthesis; L-asparagine from L-aspartate (L-Gln route): step 1/1.</text>
</comment>
<proteinExistence type="inferred from homology"/>
<dbReference type="CDD" id="cd01991">
    <property type="entry name" value="Asn_synthase_B_C"/>
    <property type="match status" value="1"/>
</dbReference>
<feature type="binding site" evidence="9">
    <location>
        <begin position="363"/>
        <end position="364"/>
    </location>
    <ligand>
        <name>ATP</name>
        <dbReference type="ChEBI" id="CHEBI:30616"/>
    </ligand>
</feature>
<feature type="binding site" evidence="9">
    <location>
        <position position="290"/>
    </location>
    <ligand>
        <name>ATP</name>
        <dbReference type="ChEBI" id="CHEBI:30616"/>
    </ligand>
</feature>
<comment type="similarity">
    <text evidence="2">Belongs to the asparagine synthetase family.</text>
</comment>
<evidence type="ECO:0000256" key="1">
    <source>
        <dbReference type="ARBA" id="ARBA00005187"/>
    </source>
</evidence>
<dbReference type="Gene3D" id="3.60.20.10">
    <property type="entry name" value="Glutamine Phosphoribosylpyrophosphate, subunit 1, domain 1"/>
    <property type="match status" value="1"/>
</dbReference>
<dbReference type="PANTHER" id="PTHR43284:SF1">
    <property type="entry name" value="ASPARAGINE SYNTHETASE"/>
    <property type="match status" value="1"/>
</dbReference>
<dbReference type="InterPro" id="IPR051786">
    <property type="entry name" value="ASN_synthetase/amidase"/>
</dbReference>
<name>A0A5B7ZX10_9BACT</name>
<evidence type="ECO:0000256" key="8">
    <source>
        <dbReference type="PIRSR" id="PIRSR001589-1"/>
    </source>
</evidence>
<sequence length="620" mass="70365">MCGIAGFLNLTSASPLDEAALRGMTTCLAHRGPDADGFYFDGKVGLGHRRLSILDLSTAANQPMHSHNERYVTIFNGEVYNFHEIAEKLGVPMRTTSDTEVILEAYVRFGPEFVHLMNGMFAIAIYDKQTQTLDIFRDRMGIKPVYYYLDNQIFAFASELKSIVHIPEVKKTLTIDAEAVRHFLHLGYIPRPHSIYSQIRKMDSGSYVRVSGSELTETRYWKLEDQIKDQVISDRQEAKAQLNELLVSSVRYRMIADVPFGTFLSGGVDSSLVTAIAQSVSSTPVKTFSIGFDSAKHNESDYAKAVADKLGTNHHSFQVTYKEAMDTVGSLAGIYDEPFADSSAVPTLMVSKLARQHVTMTLSGDGGDELFHGYGMYTWANRLARQPLRGLRQPAAAVLGQMGNRYKRVAQLVAFPDAKRERSHIFSQEQYLFTETELDKLLQPKWQSKAALREQWQWPAGRTPTAAEKQALFDMQYYLQDDLLVKVDRATMEHSLETRVPLLDYRVVQFALNVAPELKMHDGESKSLLKDVLYDYLPRSIFQRPKWGFSVPLGTWLKNELHYLIDEHLSAESIESAGFVQYSAVKQLVDRFERGEDYLYNRIWLLIVLHQWLALHRASA</sequence>
<dbReference type="AlphaFoldDB" id="A0A5B7ZX10"/>
<evidence type="ECO:0000256" key="3">
    <source>
        <dbReference type="ARBA" id="ARBA00012737"/>
    </source>
</evidence>
<accession>A0A5B7ZX10</accession>
<dbReference type="OrthoDB" id="9763290at2"/>
<dbReference type="GO" id="GO:0004066">
    <property type="term" value="F:asparagine synthase (glutamine-hydrolyzing) activity"/>
    <property type="evidence" value="ECO:0007669"/>
    <property type="project" value="UniProtKB-EC"/>
</dbReference>
<evidence type="ECO:0000256" key="6">
    <source>
        <dbReference type="ARBA" id="ARBA00022962"/>
    </source>
</evidence>
<keyword evidence="13" id="KW-1185">Reference proteome</keyword>
<feature type="domain" description="Glutamine amidotransferase type-2" evidence="11">
    <location>
        <begin position="2"/>
        <end position="213"/>
    </location>
</feature>
<dbReference type="EMBL" id="CP040896">
    <property type="protein sequence ID" value="QDA59339.1"/>
    <property type="molecule type" value="Genomic_DNA"/>
</dbReference>
<evidence type="ECO:0000313" key="13">
    <source>
        <dbReference type="Proteomes" id="UP000305398"/>
    </source>
</evidence>